<evidence type="ECO:0000313" key="2">
    <source>
        <dbReference type="Proteomes" id="UP000199153"/>
    </source>
</evidence>
<protein>
    <submittedName>
        <fullName evidence="1">Uncharacterized protein</fullName>
    </submittedName>
</protein>
<gene>
    <name evidence="1" type="ORF">SAMN05660413_01045</name>
</gene>
<dbReference type="STRING" id="287099.SAMN05660413_01045"/>
<accession>A0A1I4YYZ9</accession>
<reference evidence="1 2" key="1">
    <citation type="submission" date="2016-10" db="EMBL/GenBank/DDBJ databases">
        <authorList>
            <person name="de Groot N.N."/>
        </authorList>
    </citation>
    <scope>NUCLEOTIDE SEQUENCE [LARGE SCALE GENOMIC DNA]</scope>
    <source>
        <strain evidence="1 2">DSM 17794</strain>
    </source>
</reference>
<sequence length="80" mass="9211">MKRVFVLGSLFLVSTLSLISCRETSEENEKEVIVREVEVEKETPAETEERKGILERTGERVDKEVNEEIDEEIDKIGDDN</sequence>
<dbReference type="RefSeq" id="WP_093406761.1">
    <property type="nucleotide sequence ID" value="NZ_FOVL01000004.1"/>
</dbReference>
<dbReference type="PROSITE" id="PS51257">
    <property type="entry name" value="PROKAR_LIPOPROTEIN"/>
    <property type="match status" value="1"/>
</dbReference>
<dbReference type="Proteomes" id="UP000199153">
    <property type="component" value="Unassembled WGS sequence"/>
</dbReference>
<name>A0A1I4YYZ9_9FLAO</name>
<evidence type="ECO:0000313" key="1">
    <source>
        <dbReference type="EMBL" id="SFN43224.1"/>
    </source>
</evidence>
<organism evidence="1 2">
    <name type="scientific">Salegentibacter flavus</name>
    <dbReference type="NCBI Taxonomy" id="287099"/>
    <lineage>
        <taxon>Bacteria</taxon>
        <taxon>Pseudomonadati</taxon>
        <taxon>Bacteroidota</taxon>
        <taxon>Flavobacteriia</taxon>
        <taxon>Flavobacteriales</taxon>
        <taxon>Flavobacteriaceae</taxon>
        <taxon>Salegentibacter</taxon>
    </lineage>
</organism>
<dbReference type="EMBL" id="FOVL01000004">
    <property type="protein sequence ID" value="SFN43224.1"/>
    <property type="molecule type" value="Genomic_DNA"/>
</dbReference>
<proteinExistence type="predicted"/>
<keyword evidence="2" id="KW-1185">Reference proteome</keyword>
<dbReference type="AlphaFoldDB" id="A0A1I4YYZ9"/>